<dbReference type="STRING" id="130081.M2Y3J8"/>
<dbReference type="InterPro" id="IPR025687">
    <property type="entry name" value="Znf-C4pol"/>
</dbReference>
<dbReference type="OrthoDB" id="2414538at2759"/>
<feature type="compositionally biased region" description="Acidic residues" evidence="14">
    <location>
        <begin position="618"/>
        <end position="627"/>
    </location>
</feature>
<dbReference type="GO" id="GO:0003677">
    <property type="term" value="F:DNA binding"/>
    <property type="evidence" value="ECO:0007669"/>
    <property type="project" value="UniProtKB-KW"/>
</dbReference>
<dbReference type="InterPro" id="IPR023211">
    <property type="entry name" value="DNA_pol_palm_dom_sf"/>
</dbReference>
<dbReference type="GO" id="GO:0051539">
    <property type="term" value="F:4 iron, 4 sulfur cluster binding"/>
    <property type="evidence" value="ECO:0007669"/>
    <property type="project" value="UniProtKB-KW"/>
</dbReference>
<dbReference type="GO" id="GO:0003887">
    <property type="term" value="F:DNA-directed DNA polymerase activity"/>
    <property type="evidence" value="ECO:0007669"/>
    <property type="project" value="UniProtKB-KW"/>
</dbReference>
<dbReference type="Pfam" id="PF14260">
    <property type="entry name" value="zf-C4pol"/>
    <property type="match status" value="1"/>
</dbReference>
<dbReference type="Pfam" id="PF24055">
    <property type="entry name" value="POL3_N"/>
    <property type="match status" value="1"/>
</dbReference>
<comment type="subcellular location">
    <subcellularLocation>
        <location evidence="13">Nucleus</location>
    </subcellularLocation>
</comment>
<dbReference type="Pfam" id="PF03104">
    <property type="entry name" value="DNA_pol_B_exo1"/>
    <property type="match status" value="1"/>
</dbReference>
<gene>
    <name evidence="20" type="ORF">Gasu_22910</name>
</gene>
<dbReference type="Proteomes" id="UP000030680">
    <property type="component" value="Unassembled WGS sequence"/>
</dbReference>
<evidence type="ECO:0000256" key="14">
    <source>
        <dbReference type="SAM" id="MobiDB-lite"/>
    </source>
</evidence>
<keyword evidence="4 13" id="KW-0548">Nucleotidyltransferase</keyword>
<dbReference type="Gene3D" id="3.90.1600.10">
    <property type="entry name" value="Palm domain of DNA polymerase"/>
    <property type="match status" value="1"/>
</dbReference>
<dbReference type="GO" id="GO:0006260">
    <property type="term" value="P:DNA replication"/>
    <property type="evidence" value="ECO:0007669"/>
    <property type="project" value="UniProtKB-KW"/>
</dbReference>
<dbReference type="PANTHER" id="PTHR45812:SF1">
    <property type="entry name" value="DNA POLYMERASE ZETA CATALYTIC SUBUNIT"/>
    <property type="match status" value="1"/>
</dbReference>
<keyword evidence="13" id="KW-0235">DNA replication</keyword>
<keyword evidence="9 13" id="KW-0408">Iron</keyword>
<keyword evidence="3 13" id="KW-0808">Transferase</keyword>
<evidence type="ECO:0000256" key="13">
    <source>
        <dbReference type="RuleBase" id="RU000442"/>
    </source>
</evidence>
<keyword evidence="8 13" id="KW-0239">DNA-directed DNA polymerase</keyword>
<comment type="cofactor">
    <cofactor evidence="1 13">
        <name>[4Fe-4S] cluster</name>
        <dbReference type="ChEBI" id="CHEBI:49883"/>
    </cofactor>
</comment>
<keyword evidence="6" id="KW-0227">DNA damage</keyword>
<dbReference type="EMBL" id="KB454500">
    <property type="protein sequence ID" value="EME30384.1"/>
    <property type="molecule type" value="Genomic_DNA"/>
</dbReference>
<evidence type="ECO:0000256" key="5">
    <source>
        <dbReference type="ARBA" id="ARBA00022723"/>
    </source>
</evidence>
<evidence type="ECO:0000256" key="4">
    <source>
        <dbReference type="ARBA" id="ARBA00022695"/>
    </source>
</evidence>
<dbReference type="Pfam" id="PF24065">
    <property type="entry name" value="REV3_N"/>
    <property type="match status" value="1"/>
</dbReference>
<feature type="domain" description="DNA-directed DNA polymerase family B multifunctional" evidence="15">
    <location>
        <begin position="980"/>
        <end position="1465"/>
    </location>
</feature>
<evidence type="ECO:0000256" key="2">
    <source>
        <dbReference type="ARBA" id="ARBA00005755"/>
    </source>
</evidence>
<dbReference type="KEGG" id="gsl:Gasu_22910"/>
<dbReference type="Gene3D" id="1.10.132.60">
    <property type="entry name" value="DNA polymerase family B, C-terminal domain"/>
    <property type="match status" value="1"/>
</dbReference>
<dbReference type="InterPro" id="IPR056435">
    <property type="entry name" value="DPOD/Z_N"/>
</dbReference>
<evidence type="ECO:0000256" key="8">
    <source>
        <dbReference type="ARBA" id="ARBA00022932"/>
    </source>
</evidence>
<dbReference type="InterPro" id="IPR006133">
    <property type="entry name" value="DNA-dir_DNA_pol_B_exonuc"/>
</dbReference>
<feature type="domain" description="DNA polymerase zeta catalytic subunit N-terminal" evidence="19">
    <location>
        <begin position="10"/>
        <end position="57"/>
    </location>
</feature>
<dbReference type="Gene3D" id="3.30.420.10">
    <property type="entry name" value="Ribonuclease H-like superfamily/Ribonuclease H"/>
    <property type="match status" value="1"/>
</dbReference>
<evidence type="ECO:0000256" key="6">
    <source>
        <dbReference type="ARBA" id="ARBA00022763"/>
    </source>
</evidence>
<evidence type="ECO:0000256" key="1">
    <source>
        <dbReference type="ARBA" id="ARBA00001966"/>
    </source>
</evidence>
<proteinExistence type="inferred from homology"/>
<dbReference type="GeneID" id="17089117"/>
<dbReference type="CDD" id="cd05534">
    <property type="entry name" value="POLBc_zeta"/>
    <property type="match status" value="1"/>
</dbReference>
<dbReference type="InterPro" id="IPR042087">
    <property type="entry name" value="DNA_pol_B_thumb"/>
</dbReference>
<keyword evidence="11" id="KW-0234">DNA repair</keyword>
<keyword evidence="13" id="KW-0238">DNA-binding</keyword>
<dbReference type="EC" id="2.7.7.7" evidence="13"/>
<dbReference type="InterPro" id="IPR017964">
    <property type="entry name" value="DNA-dir_DNA_pol_B_CS"/>
</dbReference>
<feature type="domain" description="C4-type zinc-finger of DNA polymerase delta" evidence="17">
    <location>
        <begin position="1523"/>
        <end position="1596"/>
    </location>
</feature>
<evidence type="ECO:0000256" key="11">
    <source>
        <dbReference type="ARBA" id="ARBA00023204"/>
    </source>
</evidence>
<dbReference type="InterPro" id="IPR056447">
    <property type="entry name" value="REV3_N"/>
</dbReference>
<name>M2Y3J8_GALSU</name>
<evidence type="ECO:0000256" key="9">
    <source>
        <dbReference type="ARBA" id="ARBA00023004"/>
    </source>
</evidence>
<keyword evidence="10 13" id="KW-0411">Iron-sulfur</keyword>
<dbReference type="Gene3D" id="1.10.287.690">
    <property type="entry name" value="Helix hairpin bin"/>
    <property type="match status" value="1"/>
</dbReference>
<dbReference type="OMA" id="YFMHFYS"/>
<dbReference type="InterPro" id="IPR036397">
    <property type="entry name" value="RNaseH_sf"/>
</dbReference>
<evidence type="ECO:0000256" key="10">
    <source>
        <dbReference type="ARBA" id="ARBA00023014"/>
    </source>
</evidence>
<reference evidence="21" key="1">
    <citation type="journal article" date="2013" name="Science">
        <title>Gene transfer from bacteria and archaea facilitated evolution of an extremophilic eukaryote.</title>
        <authorList>
            <person name="Schonknecht G."/>
            <person name="Chen W.H."/>
            <person name="Ternes C.M."/>
            <person name="Barbier G.G."/>
            <person name="Shrestha R.P."/>
            <person name="Stanke M."/>
            <person name="Brautigam A."/>
            <person name="Baker B.J."/>
            <person name="Banfield J.F."/>
            <person name="Garavito R.M."/>
            <person name="Carr K."/>
            <person name="Wilkerson C."/>
            <person name="Rensing S.A."/>
            <person name="Gagneul D."/>
            <person name="Dickenson N.E."/>
            <person name="Oesterhelt C."/>
            <person name="Lercher M.J."/>
            <person name="Weber A.P."/>
        </authorList>
    </citation>
    <scope>NUCLEOTIDE SEQUENCE [LARGE SCALE GENOMIC DNA]</scope>
    <source>
        <strain evidence="21">074W</strain>
    </source>
</reference>
<dbReference type="eggNOG" id="KOG0968">
    <property type="taxonomic scope" value="Eukaryota"/>
</dbReference>
<dbReference type="SUPFAM" id="SSF56672">
    <property type="entry name" value="DNA/RNA polymerases"/>
    <property type="match status" value="1"/>
</dbReference>
<evidence type="ECO:0000259" key="19">
    <source>
        <dbReference type="Pfam" id="PF24065"/>
    </source>
</evidence>
<evidence type="ECO:0000259" key="17">
    <source>
        <dbReference type="Pfam" id="PF14260"/>
    </source>
</evidence>
<keyword evidence="13" id="KW-0863">Zinc-finger</keyword>
<dbReference type="GO" id="GO:0000724">
    <property type="term" value="P:double-strand break repair via homologous recombination"/>
    <property type="evidence" value="ECO:0007669"/>
    <property type="project" value="TreeGrafter"/>
</dbReference>
<keyword evidence="13" id="KW-0004">4Fe-4S</keyword>
<dbReference type="Gramene" id="EME30384">
    <property type="protein sequence ID" value="EME30384"/>
    <property type="gene ID" value="Gasu_22910"/>
</dbReference>
<dbReference type="InterPro" id="IPR006134">
    <property type="entry name" value="DNA-dir_DNA_pol_B_multi_dom"/>
</dbReference>
<keyword evidence="13" id="KW-0539">Nucleus</keyword>
<dbReference type="InterPro" id="IPR043502">
    <property type="entry name" value="DNA/RNA_pol_sf"/>
</dbReference>
<dbReference type="SUPFAM" id="SSF53098">
    <property type="entry name" value="Ribonuclease H-like"/>
    <property type="match status" value="1"/>
</dbReference>
<dbReference type="SMART" id="SM00486">
    <property type="entry name" value="POLBc"/>
    <property type="match status" value="1"/>
</dbReference>
<keyword evidence="5 13" id="KW-0479">Metal-binding</keyword>
<organism evidence="20 21">
    <name type="scientific">Galdieria sulphuraria</name>
    <name type="common">Red alga</name>
    <dbReference type="NCBI Taxonomy" id="130081"/>
    <lineage>
        <taxon>Eukaryota</taxon>
        <taxon>Rhodophyta</taxon>
        <taxon>Bangiophyceae</taxon>
        <taxon>Galdieriales</taxon>
        <taxon>Galdieriaceae</taxon>
        <taxon>Galdieria</taxon>
    </lineage>
</organism>
<protein>
    <recommendedName>
        <fullName evidence="13">DNA polymerase</fullName>
        <ecNumber evidence="13">2.7.7.7</ecNumber>
    </recommendedName>
</protein>
<dbReference type="PANTHER" id="PTHR45812">
    <property type="entry name" value="DNA POLYMERASE ZETA CATALYTIC SUBUNIT"/>
    <property type="match status" value="1"/>
</dbReference>
<evidence type="ECO:0000256" key="3">
    <source>
        <dbReference type="ARBA" id="ARBA00022679"/>
    </source>
</evidence>
<evidence type="ECO:0000256" key="7">
    <source>
        <dbReference type="ARBA" id="ARBA00022833"/>
    </source>
</evidence>
<dbReference type="GO" id="GO:0000166">
    <property type="term" value="F:nucleotide binding"/>
    <property type="evidence" value="ECO:0007669"/>
    <property type="project" value="InterPro"/>
</dbReference>
<feature type="domain" description="DNA-directed DNA polymerase family B exonuclease" evidence="16">
    <location>
        <begin position="707"/>
        <end position="866"/>
    </location>
</feature>
<dbReference type="RefSeq" id="XP_005706904.1">
    <property type="nucleotide sequence ID" value="XM_005706847.1"/>
</dbReference>
<dbReference type="InterPro" id="IPR006172">
    <property type="entry name" value="DNA-dir_DNA_pol_B"/>
</dbReference>
<dbReference type="GO" id="GO:0005634">
    <property type="term" value="C:nucleus"/>
    <property type="evidence" value="ECO:0007669"/>
    <property type="project" value="UniProtKB-SubCell"/>
</dbReference>
<accession>M2Y3J8</accession>
<sequence>MSRGKLEEWLRIRLVYIDYYYDDQGATPSQGKRIARQPVIRIFGSTLSGQKCCLHIHNVLPYFYVQLPPKHFRNLGEAQAFTTQLVEFLEHSLSSSISSTNAQKIIAATEIVERIPFYGFHAHSCFFVKIYTFVPGNIRKLADLCFRFPARDLILQPHESHISYLSQFMIDYNLYGMNFIRLSNPRFRLPLPRSDTFPWRMNEIPFRRLSYMSNMEANTSLTDYLNSQRDLLNIPLSQRLFLSEYCEELSHSHCLSPLERKSYCDLELDVNATDILNPEDCKEIPSLEAASEEDRLVPSLRGLWEEDGRRRSLLGMESYSNGGDLKDKCKVNLSYSEAHLREVFLRRLEQEQRKHCNRITMHDNVVNTNLGLDIGDTNLAESKVVVDHSDVVEERTKQGHDVEDRIADPYVGFFKDDRSTECLWNDILQSSQLLEQDIKQEMSQDFNCTPTMERFVKEMTHTEGPCVLSNQNNEGSFNVVKNDDDIIHPECENDLNTSSQRTNYLNSVVNEQLETNDTSSASITTSMEVHSDANGGNQSLPSQRRNSNGIVWITPCDSPPTVEDLNAASMNRPLYNYVPQVVMDSYGRLNTRFAANSFKGSEENAKSITNIARKDDFSSSEDEDVDNPPESHAVRPSSPRYDEMDGITTPAQSQKYDQSKTLHRRSLGLNDSFFFSPGFAVETEYNMSSRRESSVGHSYQQDDELLPHQSQGLTLMSLEVITEAREGKLPDPAIDAVHIVCMVIHDERAKLHLGPTYQDIFHVILLAEDPVSTQYPYLISDDISIQMVSNEEELFYKVAHWIRYYDIDMIFGYDIHRSSLGYLIERGHHLGWAFTRWISRWKETKPNINTWNNDEAVEDEEEESVNQDNCPIPDASRADTYMKRLGCHIKITGRYVFGIWNILRVQVKLPYYDYEGASAALLKKRIPAYEPWVLGSFLQKTQHIHIAYEYCLQKAADNFHFLEELDWVSQTSELARIFGIDFRSVITRGSQFRVESMLARLAHANGYLLLSASREQLLSQPAMECLPLVMEPVTNFYQDPVIVMDFQSLYPSIIIAHNMCFSTMFGNVRGFSQISHFGSCRMGVLESFEPPSLLSVTNDSELSSGALYERYCNDYYVAPNGECFVTSKIRKGMLPRLLQEILSTRLMIKSSMKWIAEHYQGEYKDRLWKILNAQQFALKLIANVTYGYTSAAFSGRMPCSGLADAIVQHGRQAMKRSMEEIERGWQQVRAHTVYGDTDSLFVFIPEMDWRQGWKLGKEISEHISGQFPYPMRLVLEKVYMPCILLVKKRYVGYAFESLEQQRPVLDAKGIETIRRDSCAAVQKLIERSLRLLFETRKISKVKEYLLKKWSRMHRGNFHWMDFIFYMEVRWGSYRAQMEASSQAMLPPAAVVASRRVFHDSRAIPLYGERIPFLIAYWMEKPRTLQDCVCSPEEFLSLQENGHAVLHVTYYIIKQMIPALQRFFDCLGVDINQWYQQMRRPSTLLSWLMVPRKNNLNHSNSCRNLLQTRYPVGGLYHYYHYYVCSLCGQNLYDPKEWPLCPSCKNHPSWSSFILFQRWNRQQRKLKRMQSVCDCCTRRNTIQEWHCQNFHCPIFFQRHSCQQWNDAYQDIIDCLQW</sequence>
<dbReference type="Gene3D" id="3.30.342.10">
    <property type="entry name" value="DNA Polymerase, chain B, domain 1"/>
    <property type="match status" value="1"/>
</dbReference>
<dbReference type="InterPro" id="IPR030559">
    <property type="entry name" value="PolZ_Rev3"/>
</dbReference>
<keyword evidence="21" id="KW-1185">Reference proteome</keyword>
<comment type="similarity">
    <text evidence="2 13">Belongs to the DNA polymerase type-B family.</text>
</comment>
<dbReference type="PROSITE" id="PS00116">
    <property type="entry name" value="DNA_POLYMERASE_B"/>
    <property type="match status" value="1"/>
</dbReference>
<keyword evidence="7 13" id="KW-0862">Zinc</keyword>
<evidence type="ECO:0000256" key="12">
    <source>
        <dbReference type="ARBA" id="ARBA00049244"/>
    </source>
</evidence>
<evidence type="ECO:0000259" key="15">
    <source>
        <dbReference type="Pfam" id="PF00136"/>
    </source>
</evidence>
<dbReference type="GO" id="GO:0016035">
    <property type="term" value="C:zeta DNA polymerase complex"/>
    <property type="evidence" value="ECO:0007669"/>
    <property type="project" value="InterPro"/>
</dbReference>
<comment type="catalytic activity">
    <reaction evidence="12 13">
        <text>DNA(n) + a 2'-deoxyribonucleoside 5'-triphosphate = DNA(n+1) + diphosphate</text>
        <dbReference type="Rhea" id="RHEA:22508"/>
        <dbReference type="Rhea" id="RHEA-COMP:17339"/>
        <dbReference type="Rhea" id="RHEA-COMP:17340"/>
        <dbReference type="ChEBI" id="CHEBI:33019"/>
        <dbReference type="ChEBI" id="CHEBI:61560"/>
        <dbReference type="ChEBI" id="CHEBI:173112"/>
        <dbReference type="EC" id="2.7.7.7"/>
    </reaction>
</comment>
<dbReference type="GO" id="GO:0008270">
    <property type="term" value="F:zinc ion binding"/>
    <property type="evidence" value="ECO:0007669"/>
    <property type="project" value="UniProtKB-KW"/>
</dbReference>
<dbReference type="PRINTS" id="PR00106">
    <property type="entry name" value="DNAPOLB"/>
</dbReference>
<dbReference type="InterPro" id="IPR012337">
    <property type="entry name" value="RNaseH-like_sf"/>
</dbReference>
<evidence type="ECO:0000313" key="20">
    <source>
        <dbReference type="EMBL" id="EME30384.1"/>
    </source>
</evidence>
<dbReference type="Pfam" id="PF00136">
    <property type="entry name" value="DNA_pol_B"/>
    <property type="match status" value="1"/>
</dbReference>
<evidence type="ECO:0000313" key="21">
    <source>
        <dbReference type="Proteomes" id="UP000030680"/>
    </source>
</evidence>
<dbReference type="GO" id="GO:0042276">
    <property type="term" value="P:error-prone translesion synthesis"/>
    <property type="evidence" value="ECO:0007669"/>
    <property type="project" value="TreeGrafter"/>
</dbReference>
<dbReference type="FunFam" id="1.10.287.690:FF:000002">
    <property type="entry name" value="DNA polymerase zeta"/>
    <property type="match status" value="1"/>
</dbReference>
<evidence type="ECO:0000259" key="18">
    <source>
        <dbReference type="Pfam" id="PF24055"/>
    </source>
</evidence>
<feature type="region of interest" description="Disordered" evidence="14">
    <location>
        <begin position="609"/>
        <end position="660"/>
    </location>
</feature>
<evidence type="ECO:0000259" key="16">
    <source>
        <dbReference type="Pfam" id="PF03104"/>
    </source>
</evidence>
<feature type="domain" description="DNA polymerase delta/zeta catalytic subunit N-terminal" evidence="18">
    <location>
        <begin position="59"/>
        <end position="138"/>
    </location>
</feature>